<organism evidence="1 2">
    <name type="scientific">Spirosoma validum</name>
    <dbReference type="NCBI Taxonomy" id="2771355"/>
    <lineage>
        <taxon>Bacteria</taxon>
        <taxon>Pseudomonadati</taxon>
        <taxon>Bacteroidota</taxon>
        <taxon>Cytophagia</taxon>
        <taxon>Cytophagales</taxon>
        <taxon>Cytophagaceae</taxon>
        <taxon>Spirosoma</taxon>
    </lineage>
</organism>
<name>A0A927B852_9BACT</name>
<dbReference type="AlphaFoldDB" id="A0A927B852"/>
<evidence type="ECO:0000313" key="1">
    <source>
        <dbReference type="EMBL" id="MBD2757124.1"/>
    </source>
</evidence>
<accession>A0A927B852</accession>
<gene>
    <name evidence="1" type="ORF">IC230_29870</name>
</gene>
<dbReference type="InterPro" id="IPR038765">
    <property type="entry name" value="Papain-like_cys_pep_sf"/>
</dbReference>
<dbReference type="EMBL" id="JACXAA010000017">
    <property type="protein sequence ID" value="MBD2757124.1"/>
    <property type="molecule type" value="Genomic_DNA"/>
</dbReference>
<dbReference type="Proteomes" id="UP000653797">
    <property type="component" value="Unassembled WGS sequence"/>
</dbReference>
<dbReference type="SUPFAM" id="SSF54001">
    <property type="entry name" value="Cysteine proteinases"/>
    <property type="match status" value="1"/>
</dbReference>
<sequence>MARAKGIGFHKVFKLGKARARKDPRTLEFSKLMKAPFDLVIPDAYDFDVKHSGIPTPMFANDKLGDCVIAGRAHHTLRFEVIEQNQIISISDQDVISEYFLETGGIDTGVVVLDSLNRWRNTGWLAADQQLTISAFAQLNPGNPDEVKNAIFMDVGVGIGLLIPKSAKGQIDSGQPWEVVDGPAGSPNSWGGHYVYVSGYTAQGPVCVTWGRKQQMTWNFLRTYCDEAYAVFDALNTKKLKVGLRVNLLTDFLRVNPPTSITAPISY</sequence>
<evidence type="ECO:0000313" key="2">
    <source>
        <dbReference type="Proteomes" id="UP000653797"/>
    </source>
</evidence>
<proteinExistence type="predicted"/>
<dbReference type="RefSeq" id="WP_191042743.1">
    <property type="nucleotide sequence ID" value="NZ_JACXAA010000017.1"/>
</dbReference>
<protein>
    <submittedName>
        <fullName evidence="1">Uncharacterized protein</fullName>
    </submittedName>
</protein>
<reference evidence="1" key="1">
    <citation type="submission" date="2020-09" db="EMBL/GenBank/DDBJ databases">
        <authorList>
            <person name="Kim M.K."/>
        </authorList>
    </citation>
    <scope>NUCLEOTIDE SEQUENCE</scope>
    <source>
        <strain evidence="1">BT704</strain>
    </source>
</reference>
<keyword evidence="2" id="KW-1185">Reference proteome</keyword>
<comment type="caution">
    <text evidence="1">The sequence shown here is derived from an EMBL/GenBank/DDBJ whole genome shotgun (WGS) entry which is preliminary data.</text>
</comment>